<dbReference type="InterPro" id="IPR020084">
    <property type="entry name" value="NUDIX_hydrolase_CS"/>
</dbReference>
<evidence type="ECO:0000259" key="2">
    <source>
        <dbReference type="PROSITE" id="PS51462"/>
    </source>
</evidence>
<dbReference type="GO" id="GO:0016787">
    <property type="term" value="F:hydrolase activity"/>
    <property type="evidence" value="ECO:0007669"/>
    <property type="project" value="UniProtKB-KW"/>
</dbReference>
<dbReference type="InterPro" id="IPR015797">
    <property type="entry name" value="NUDIX_hydrolase-like_dom_sf"/>
</dbReference>
<sequence>MKKNIAAGCLVYKNTMPLEWLVCKHSSHGGWVFPKGLVGDRSLDESYEEAARRETKEEGGVEGKIIGKLPHVYTYTYQLEGELIKKEVHYFLMLYESGDPNNHDWEMSEAGFYPEDEVSDLLTYPADKKAFKDAKKMLDDSH</sequence>
<dbReference type="PROSITE" id="PS51462">
    <property type="entry name" value="NUDIX"/>
    <property type="match status" value="1"/>
</dbReference>
<gene>
    <name evidence="3" type="ORF">A3D06_00490</name>
</gene>
<dbReference type="PANTHER" id="PTHR43736:SF1">
    <property type="entry name" value="DIHYDRONEOPTERIN TRIPHOSPHATE DIPHOSPHATASE"/>
    <property type="match status" value="1"/>
</dbReference>
<name>A0A1F7HCQ6_9BACT</name>
<feature type="domain" description="Nudix hydrolase" evidence="2">
    <location>
        <begin position="2"/>
        <end position="139"/>
    </location>
</feature>
<proteinExistence type="predicted"/>
<reference evidence="3 4" key="1">
    <citation type="journal article" date="2016" name="Nat. Commun.">
        <title>Thousands of microbial genomes shed light on interconnected biogeochemical processes in an aquifer system.</title>
        <authorList>
            <person name="Anantharaman K."/>
            <person name="Brown C.T."/>
            <person name="Hug L.A."/>
            <person name="Sharon I."/>
            <person name="Castelle C.J."/>
            <person name="Probst A.J."/>
            <person name="Thomas B.C."/>
            <person name="Singh A."/>
            <person name="Wilkins M.J."/>
            <person name="Karaoz U."/>
            <person name="Brodie E.L."/>
            <person name="Williams K.H."/>
            <person name="Hubbard S.S."/>
            <person name="Banfield J.F."/>
        </authorList>
    </citation>
    <scope>NUCLEOTIDE SEQUENCE [LARGE SCALE GENOMIC DNA]</scope>
</reference>
<dbReference type="Proteomes" id="UP000177027">
    <property type="component" value="Unassembled WGS sequence"/>
</dbReference>
<dbReference type="EMBL" id="MFZS01000019">
    <property type="protein sequence ID" value="OGK29067.1"/>
    <property type="molecule type" value="Genomic_DNA"/>
</dbReference>
<protein>
    <recommendedName>
        <fullName evidence="2">Nudix hydrolase domain-containing protein</fullName>
    </recommendedName>
</protein>
<dbReference type="Pfam" id="PF00293">
    <property type="entry name" value="NUDIX"/>
    <property type="match status" value="1"/>
</dbReference>
<comment type="caution">
    <text evidence="3">The sequence shown here is derived from an EMBL/GenBank/DDBJ whole genome shotgun (WGS) entry which is preliminary data.</text>
</comment>
<dbReference type="Gene3D" id="3.90.79.10">
    <property type="entry name" value="Nucleoside Triphosphate Pyrophosphohydrolase"/>
    <property type="match status" value="1"/>
</dbReference>
<evidence type="ECO:0000313" key="4">
    <source>
        <dbReference type="Proteomes" id="UP000177027"/>
    </source>
</evidence>
<accession>A0A1F7HCQ6</accession>
<evidence type="ECO:0000256" key="1">
    <source>
        <dbReference type="ARBA" id="ARBA00022801"/>
    </source>
</evidence>
<dbReference type="PANTHER" id="PTHR43736">
    <property type="entry name" value="ADP-RIBOSE PYROPHOSPHATASE"/>
    <property type="match status" value="1"/>
</dbReference>
<dbReference type="SUPFAM" id="SSF55811">
    <property type="entry name" value="Nudix"/>
    <property type="match status" value="1"/>
</dbReference>
<dbReference type="AlphaFoldDB" id="A0A1F7HCQ6"/>
<dbReference type="InterPro" id="IPR000086">
    <property type="entry name" value="NUDIX_hydrolase_dom"/>
</dbReference>
<keyword evidence="1" id="KW-0378">Hydrolase</keyword>
<dbReference type="PROSITE" id="PS00893">
    <property type="entry name" value="NUDIX_BOX"/>
    <property type="match status" value="1"/>
</dbReference>
<organism evidence="3 4">
    <name type="scientific">Candidatus Roizmanbacteria bacterium RIFCSPHIGHO2_02_FULL_40_9</name>
    <dbReference type="NCBI Taxonomy" id="1802042"/>
    <lineage>
        <taxon>Bacteria</taxon>
        <taxon>Candidatus Roizmaniibacteriota</taxon>
    </lineage>
</organism>
<evidence type="ECO:0000313" key="3">
    <source>
        <dbReference type="EMBL" id="OGK29067.1"/>
    </source>
</evidence>